<organism evidence="5 6">
    <name type="scientific">Pendulispora albinea</name>
    <dbReference type="NCBI Taxonomy" id="2741071"/>
    <lineage>
        <taxon>Bacteria</taxon>
        <taxon>Pseudomonadati</taxon>
        <taxon>Myxococcota</taxon>
        <taxon>Myxococcia</taxon>
        <taxon>Myxococcales</taxon>
        <taxon>Sorangiineae</taxon>
        <taxon>Pendulisporaceae</taxon>
        <taxon>Pendulispora</taxon>
    </lineage>
</organism>
<protein>
    <submittedName>
        <fullName evidence="5">MarR family transcriptional regulator</fullName>
    </submittedName>
</protein>
<dbReference type="InterPro" id="IPR036390">
    <property type="entry name" value="WH_DNA-bd_sf"/>
</dbReference>
<dbReference type="Pfam" id="PF12802">
    <property type="entry name" value="MarR_2"/>
    <property type="match status" value="1"/>
</dbReference>
<evidence type="ECO:0000256" key="3">
    <source>
        <dbReference type="ARBA" id="ARBA00023163"/>
    </source>
</evidence>
<evidence type="ECO:0000256" key="1">
    <source>
        <dbReference type="ARBA" id="ARBA00023015"/>
    </source>
</evidence>
<reference evidence="5 6" key="1">
    <citation type="submission" date="2021-12" db="EMBL/GenBank/DDBJ databases">
        <title>Discovery of the Pendulisporaceae a myxobacterial family with distinct sporulation behavior and unique specialized metabolism.</title>
        <authorList>
            <person name="Garcia R."/>
            <person name="Popoff A."/>
            <person name="Bader C.D."/>
            <person name="Loehr J."/>
            <person name="Walesch S."/>
            <person name="Walt C."/>
            <person name="Boldt J."/>
            <person name="Bunk B."/>
            <person name="Haeckl F.J.F.P.J."/>
            <person name="Gunesch A.P."/>
            <person name="Birkelbach J."/>
            <person name="Nuebel U."/>
            <person name="Pietschmann T."/>
            <person name="Bach T."/>
            <person name="Mueller R."/>
        </authorList>
    </citation>
    <scope>NUCLEOTIDE SEQUENCE [LARGE SCALE GENOMIC DNA]</scope>
    <source>
        <strain evidence="5 6">MSr11954</strain>
    </source>
</reference>
<dbReference type="Gene3D" id="1.10.10.10">
    <property type="entry name" value="Winged helix-like DNA-binding domain superfamily/Winged helix DNA-binding domain"/>
    <property type="match status" value="1"/>
</dbReference>
<dbReference type="InterPro" id="IPR036388">
    <property type="entry name" value="WH-like_DNA-bd_sf"/>
</dbReference>
<keyword evidence="2" id="KW-0238">DNA-binding</keyword>
<gene>
    <name evidence="5" type="ORF">LZC94_02735</name>
</gene>
<dbReference type="RefSeq" id="WP_394825827.1">
    <property type="nucleotide sequence ID" value="NZ_CP089984.1"/>
</dbReference>
<keyword evidence="1" id="KW-0805">Transcription regulation</keyword>
<proteinExistence type="predicted"/>
<feature type="domain" description="HTH marR-type" evidence="4">
    <location>
        <begin position="11"/>
        <end position="65"/>
    </location>
</feature>
<evidence type="ECO:0000256" key="2">
    <source>
        <dbReference type="ARBA" id="ARBA00023125"/>
    </source>
</evidence>
<accession>A0ABZ2M2A6</accession>
<evidence type="ECO:0000259" key="4">
    <source>
        <dbReference type="Pfam" id="PF12802"/>
    </source>
</evidence>
<evidence type="ECO:0000313" key="6">
    <source>
        <dbReference type="Proteomes" id="UP001370348"/>
    </source>
</evidence>
<dbReference type="InterPro" id="IPR052362">
    <property type="entry name" value="HTH-GbsR_regulator"/>
</dbReference>
<evidence type="ECO:0000313" key="5">
    <source>
        <dbReference type="EMBL" id="WXB16198.1"/>
    </source>
</evidence>
<dbReference type="EMBL" id="CP089984">
    <property type="protein sequence ID" value="WXB16198.1"/>
    <property type="molecule type" value="Genomic_DNA"/>
</dbReference>
<sequence>MGAEIAASFPGVTRLGGQIVAALYLADGPLSMDDLSLTLGRSKSNVFGNLKNLEAAGIVERQRVSGERFDAYVLRGKYPDVIIGAYLARLRRVVADKRALSQRALTLLGDARGKDADALRTRLHDLSRKYDRFGVLFEALLPGTDGPFDLEAFLDAVPVQVLSVLATVARRAAGLSAPREKRNGKK</sequence>
<name>A0ABZ2M2A6_9BACT</name>
<dbReference type="SUPFAM" id="SSF46785">
    <property type="entry name" value="Winged helix' DNA-binding domain"/>
    <property type="match status" value="1"/>
</dbReference>
<keyword evidence="3" id="KW-0804">Transcription</keyword>
<dbReference type="Proteomes" id="UP001370348">
    <property type="component" value="Chromosome"/>
</dbReference>
<dbReference type="PANTHER" id="PTHR38465:SF1">
    <property type="entry name" value="HTH-TYPE TRANSCRIPTIONAL REGULATOR MJ1563-RELATED"/>
    <property type="match status" value="1"/>
</dbReference>
<dbReference type="InterPro" id="IPR000835">
    <property type="entry name" value="HTH_MarR-typ"/>
</dbReference>
<dbReference type="PANTHER" id="PTHR38465">
    <property type="entry name" value="HTH-TYPE TRANSCRIPTIONAL REGULATOR MJ1563-RELATED"/>
    <property type="match status" value="1"/>
</dbReference>
<keyword evidence="6" id="KW-1185">Reference proteome</keyword>